<protein>
    <recommendedName>
        <fullName evidence="1">DNA/RNA non-specific endonuclease/pyrophosphatase/phosphodiesterase domain-containing protein</fullName>
    </recommendedName>
</protein>
<accession>A0A387BDM3</accession>
<dbReference type="GO" id="GO:0003676">
    <property type="term" value="F:nucleic acid binding"/>
    <property type="evidence" value="ECO:0007669"/>
    <property type="project" value="InterPro"/>
</dbReference>
<dbReference type="Gene3D" id="3.40.570.10">
    <property type="entry name" value="Extracellular Endonuclease, subunit A"/>
    <property type="match status" value="1"/>
</dbReference>
<name>A0A387BDM3_9LACT</name>
<gene>
    <name evidence="2" type="ORF">D7I46_08700</name>
</gene>
<sequence length="236" mass="26876">MDKQNVTQKVDQKVQSIKLPGIKLPGTKQAADRSADKDILPFEKKKELVLGKLDILGRATYAHIQLKNSDEPTEKREAQLTYDPSGWHNYKLPYEKGKSAWVMNRGHLVGYQFSGLNDEPKNLITETAWVNQGNYDSMNDSNDKAMLYYENRLDHWLARNPNEYLDYKVTPIYQGSELVARQIKLDYVGLDSQGKLIQIKLGSPFEKTVNSVTEVVLENTAPNLLIDYQTGEVKAK</sequence>
<evidence type="ECO:0000313" key="2">
    <source>
        <dbReference type="EMBL" id="AYG01963.1"/>
    </source>
</evidence>
<dbReference type="EMBL" id="CP032627">
    <property type="protein sequence ID" value="AYG01963.1"/>
    <property type="molecule type" value="Genomic_DNA"/>
</dbReference>
<dbReference type="KEGG" id="lact:D7I46_08700"/>
<dbReference type="AlphaFoldDB" id="A0A387BDM3"/>
<dbReference type="SMART" id="SM00892">
    <property type="entry name" value="Endonuclease_NS"/>
    <property type="match status" value="1"/>
</dbReference>
<dbReference type="Proteomes" id="UP000269374">
    <property type="component" value="Chromosome"/>
</dbReference>
<dbReference type="InterPro" id="IPR044927">
    <property type="entry name" value="Endonuclea_NS_2"/>
</dbReference>
<keyword evidence="3" id="KW-1185">Reference proteome</keyword>
<proteinExistence type="predicted"/>
<dbReference type="InterPro" id="IPR044929">
    <property type="entry name" value="DNA/RNA_non-sp_Endonuclease_sf"/>
</dbReference>
<evidence type="ECO:0000313" key="3">
    <source>
        <dbReference type="Proteomes" id="UP000269374"/>
    </source>
</evidence>
<dbReference type="Pfam" id="PF13930">
    <property type="entry name" value="Endonuclea_NS_2"/>
    <property type="match status" value="1"/>
</dbReference>
<organism evidence="2 3">
    <name type="scientific">Lactococcus allomyrinae</name>
    <dbReference type="NCBI Taxonomy" id="2419773"/>
    <lineage>
        <taxon>Bacteria</taxon>
        <taxon>Bacillati</taxon>
        <taxon>Bacillota</taxon>
        <taxon>Bacilli</taxon>
        <taxon>Lactobacillales</taxon>
        <taxon>Streptococcaceae</taxon>
        <taxon>Lactococcus</taxon>
    </lineage>
</organism>
<evidence type="ECO:0000259" key="1">
    <source>
        <dbReference type="SMART" id="SM00892"/>
    </source>
</evidence>
<feature type="domain" description="DNA/RNA non-specific endonuclease/pyrophosphatase/phosphodiesterase" evidence="1">
    <location>
        <begin position="42"/>
        <end position="235"/>
    </location>
</feature>
<dbReference type="GO" id="GO:0046872">
    <property type="term" value="F:metal ion binding"/>
    <property type="evidence" value="ECO:0007669"/>
    <property type="project" value="InterPro"/>
</dbReference>
<reference evidence="2 3" key="1">
    <citation type="submission" date="2018-09" db="EMBL/GenBank/DDBJ databases">
        <title>Genome sequencing of strain 1JSPR-7.</title>
        <authorList>
            <person name="Heo J."/>
            <person name="Kim S.-J."/>
            <person name="Kwon S.-W."/>
        </authorList>
    </citation>
    <scope>NUCLEOTIDE SEQUENCE [LARGE SCALE GENOMIC DNA]</scope>
    <source>
        <strain evidence="2 3">1JSPR-7</strain>
    </source>
</reference>
<dbReference type="OrthoDB" id="9783680at2"/>
<dbReference type="InterPro" id="IPR001604">
    <property type="entry name" value="Endo_G_ENPP1-like_dom"/>
</dbReference>
<dbReference type="GO" id="GO:0016787">
    <property type="term" value="F:hydrolase activity"/>
    <property type="evidence" value="ECO:0007669"/>
    <property type="project" value="InterPro"/>
</dbReference>